<dbReference type="HOGENOM" id="CLU_1714696_0_0_1"/>
<accession>L2GSE1</accession>
<proteinExistence type="predicted"/>
<evidence type="ECO:0000313" key="1">
    <source>
        <dbReference type="EMBL" id="ELA46581.1"/>
    </source>
</evidence>
<evidence type="ECO:0000313" key="2">
    <source>
        <dbReference type="Proteomes" id="UP000011081"/>
    </source>
</evidence>
<name>L2GSE1_VAVCU</name>
<dbReference type="AlphaFoldDB" id="L2GSE1"/>
<protein>
    <submittedName>
        <fullName evidence="1">Uncharacterized protein</fullName>
    </submittedName>
</protein>
<dbReference type="EMBL" id="GL877439">
    <property type="protein sequence ID" value="ELA46581.1"/>
    <property type="molecule type" value="Genomic_DNA"/>
</dbReference>
<dbReference type="Proteomes" id="UP000011081">
    <property type="component" value="Unassembled WGS sequence"/>
</dbReference>
<reference evidence="2" key="1">
    <citation type="submission" date="2011-03" db="EMBL/GenBank/DDBJ databases">
        <title>The genome sequence of Vavraia culicis strain floridensis.</title>
        <authorList>
            <consortium name="The Broad Institute Genome Sequencing Platform"/>
            <person name="Cuomo C."/>
            <person name="Becnel J."/>
            <person name="Sanscrainte N."/>
            <person name="Young S.K."/>
            <person name="Zeng Q."/>
            <person name="Gargeya S."/>
            <person name="Fitzgerald M."/>
            <person name="Haas B."/>
            <person name="Abouelleil A."/>
            <person name="Alvarado L."/>
            <person name="Arachchi H.M."/>
            <person name="Berlin A."/>
            <person name="Chapman S.B."/>
            <person name="Gearin G."/>
            <person name="Goldberg J."/>
            <person name="Griggs A."/>
            <person name="Gujja S."/>
            <person name="Hansen M."/>
            <person name="Heiman D."/>
            <person name="Howarth C."/>
            <person name="Larimer J."/>
            <person name="Lui A."/>
            <person name="MacDonald P.J.P."/>
            <person name="McCowen C."/>
            <person name="Montmayeur A."/>
            <person name="Murphy C."/>
            <person name="Neiman D."/>
            <person name="Pearson M."/>
            <person name="Priest M."/>
            <person name="Roberts A."/>
            <person name="Saif S."/>
            <person name="Shea T."/>
            <person name="Sisk P."/>
            <person name="Stolte C."/>
            <person name="Sykes S."/>
            <person name="Wortman J."/>
            <person name="Nusbaum C."/>
            <person name="Birren B."/>
        </authorList>
    </citation>
    <scope>NUCLEOTIDE SEQUENCE [LARGE SCALE GENOMIC DNA]</scope>
    <source>
        <strain evidence="2">floridensis</strain>
    </source>
</reference>
<dbReference type="RefSeq" id="XP_008074927.1">
    <property type="nucleotide sequence ID" value="XM_008076736.1"/>
</dbReference>
<sequence length="153" mass="17552">MTIRLLIGAMIRTWQVVTGRGESRLCHKRLIQIDHLLPMFHSICLLLSLNPHPLTVIPHIVIETVSHPVLPLMYPQIITIPNPLFQLENRLHHVLRLLLSFTLPITIPNPHFLPKNRSLRFLIQRPATILNPLFPPKNHTIHSLIIALSSIFA</sequence>
<gene>
    <name evidence="1" type="ORF">VCUG_01911</name>
</gene>
<dbReference type="GeneID" id="19879780"/>
<dbReference type="VEuPathDB" id="MicrosporidiaDB:VCUG_01911"/>
<keyword evidence="2" id="KW-1185">Reference proteome</keyword>
<organism evidence="1 2">
    <name type="scientific">Vavraia culicis (isolate floridensis)</name>
    <name type="common">Microsporidian parasite</name>
    <dbReference type="NCBI Taxonomy" id="948595"/>
    <lineage>
        <taxon>Eukaryota</taxon>
        <taxon>Fungi</taxon>
        <taxon>Fungi incertae sedis</taxon>
        <taxon>Microsporidia</taxon>
        <taxon>Pleistophoridae</taxon>
        <taxon>Vavraia</taxon>
    </lineage>
</organism>
<dbReference type="InParanoid" id="L2GSE1"/>